<name>F0WGQ6_9STRA</name>
<evidence type="ECO:0000256" key="3">
    <source>
        <dbReference type="SAM" id="Coils"/>
    </source>
</evidence>
<evidence type="ECO:0000313" key="5">
    <source>
        <dbReference type="EMBL" id="CCA20420.1"/>
    </source>
</evidence>
<organism evidence="5">
    <name type="scientific">Albugo laibachii Nc14</name>
    <dbReference type="NCBI Taxonomy" id="890382"/>
    <lineage>
        <taxon>Eukaryota</taxon>
        <taxon>Sar</taxon>
        <taxon>Stramenopiles</taxon>
        <taxon>Oomycota</taxon>
        <taxon>Peronosporomycetes</taxon>
        <taxon>Albuginales</taxon>
        <taxon>Albuginaceae</taxon>
        <taxon>Albugo</taxon>
    </lineage>
</organism>
<dbReference type="SUPFAM" id="SSF49562">
    <property type="entry name" value="C2 domain (Calcium/lipid-binding domain, CaLB)"/>
    <property type="match status" value="1"/>
</dbReference>
<dbReference type="Pfam" id="PF25036">
    <property type="entry name" value="VPS13_VAB"/>
    <property type="match status" value="1"/>
</dbReference>
<accession>F0WGQ6</accession>
<dbReference type="GO" id="GO:0005509">
    <property type="term" value="F:calcium ion binding"/>
    <property type="evidence" value="ECO:0007669"/>
    <property type="project" value="InterPro"/>
</dbReference>
<dbReference type="SUPFAM" id="SSF47473">
    <property type="entry name" value="EF-hand"/>
    <property type="match status" value="1"/>
</dbReference>
<dbReference type="GO" id="GO:0045053">
    <property type="term" value="P:protein retention in Golgi apparatus"/>
    <property type="evidence" value="ECO:0007669"/>
    <property type="project" value="TreeGrafter"/>
</dbReference>
<dbReference type="HOGENOM" id="CLU_000153_0_0_1"/>
<comment type="similarity">
    <text evidence="1">Belongs to the VPS13 family.</text>
</comment>
<sequence>MLYTLFWLNTWALLLFSAVIAFGSPIITHLLQTFLGPYVGKAIRIDWSFIEGWIAIKHIQIQSSILAILSPYTCLPIDVSTLNIDECRIQLPIWSSLRALNIHLLKIHVQVETFQVGLLWNDPEKWMWSCEKNGARRKDSVKQAAASRIANANSMTVTASNRLKQLESIRKELKEKGLNAKASKAASDNASRPVWQRLIDTVIDAFEMRVNHIMVSANLFEKPQSLGFRVQMFQIGEGTRHPRDILSTETEKMQMEIDQSDFKRQRVIRVVNFVMDINAQPEKKAEAHLIKPLSLEMILFMPAVLQGMLFRPEPVIVAPTVTDSLLPTFEGEGPVDPNVKSSSSNVGEHSTVSVAITFQNVSVQLRPAQLALLWSLLRPIGLYYDWNQHAQVDDQLSCVDLSPEEQEGYKHLFRTQWNLDQNTNFFRRLYISQTNTEDLTQRKTRINELERRVLASSLLYLRSEALEWRVPSGGRPLRFVQPELKAKKDLLKLASPSTNLRDYEPGMPLPAPLMDQIELVLYLDRVSMEALHDGKLSPVLKVFAENISVAFAMSMKELQDERISMESHITVKRFGLLDCRNSRTNVFTRLLDRNLECDQMMTLAYTQRASGMMHLDVQLRDFSLLIVFGPLLSVVHLFLPATEEDEKTRMRYLEAESSKPSMAPEESLQKTPAYEEEIPQEYSPMLLGGLLLQATISIKGCELCLVGDSTTIKSHVLALTSDMQIKIAATKRHEAANLEFADVALQPCSVMISDNGLSLDMKTGGTIMELEGEGVDLEIGYCLALGASTLSQSQVARVNSIASSTTSKKSENLWKLAKTAAGKKEIVEVDHPEARNFESEIALASREEHRKPQARRKIVLNMSDFALNLSPNDLGVFISILSSLHDSMKEDQAVVSERHERQHRVDQARKRLEEDRYMDRLKKAFQARDTDNGGSLDADEVRSLLQSVTNCDQLTKDEFEATVRDFISIVDRDQSGDISSEEFGAALSREKIAYASLHYGVVTLTGSEYVFPEFQRRHVPSPLDNDQDEEVLERVKSLANITALKTFWETYTTQTNCSETSLNGQSPITVQKKMVRTFKNYEYAQEAWRRLVNPALIRPGERSDWLLTREMEMGGRTNVIDELLSSFDDKDDQKAASLQIDNLIPENAKRMFIKTMISTSFGGFYFRLIDDMLPLGTPAMELSLEELAMHGNLCMWEGDLSAGQDAPTLRKSSRAHAHNYGVGRLSFDVYAKYYNINARQVEPFLEYYHGTLDVCKQVEASTEVLYASDRYFQLNLTSAFVHVVNTTLASFYSIEKVRERERSHIKEEGGLFWMLNESGLPLKYYVVVEKRGPDAEASPHTSKQVETISQIAEVPLDGAHACKLLRMEEDHKAYEQQSTKEKYLRQAFRNADVDGSGELEASEVRNVLRQVFENDESGGTSMFARGRTVSKDDFEQDLTRAVDDFMALADTDMSGQVSWEEFKAAIAKSRAIADRFISLEMEGFQPIHNIPLVAVGQTQVYELTKRFEDIENEIKIEKLYREGVMLLVSPEDPSKSDLERAYACLHRVKELDPNYEWIDSYYQECRRMYLPLLVAVHIFLDHFSGLQVRVSGAGYIRNGTGKETQCILYDANGQIAGPNTHHRDENPLSLLNSDISNEHDRIDERFCVLPAHGEISIPLDLAEVGSFAIRQVGETEWSNRLPLSVKEQRLYKQFTSFEQKEVQKAQRGQGRPAVKSADRIARAMGDTMIAPSTAVMVQASGQIGTERTYPSSAIIDDQPTVVVEKAAFNDSRLGTWLIQIQPQLLIENVLPCAIEYAIVQPRDCPEEVLDRHKQFPSGAIHFRSDDSQVDYFSFVTQVNARRMYVESGQNMEVFGLDLEQAALIKIRLCANTVEPAKKSSWSAPLLIHLDAMRHNASASSSNVKEIELRMAQGPGMVVRFQNEDRERPRQVVLYAPFWLLNRSGLDLEYHIHKGYSCSTEDHRKYFGGGDKAMGIPIMATGPLARSMLAVKPYQETPAAFEHDLPPSARIKAVKKLSPRFDKVGWSEACDITNVGTVGEVPSGSSGSSSFVLAFEVQAAPRQFFRSKIFIISPRYVLISRVPRILHAMPMMLDKRMKRNKVHVDSKEQQNIVSLDKDEALQVYRFVGPEKVHAGIQLRDATIDSLWKDLGPWSPQIPWSVDVSEVNFWTRGPLEDAPACSVSLRNTQETLYAVVEDISKTPRYRIENRSTRHAIRYFQAGVRDVDEMLLGPLMAHSYIWPDPFADELKLRMCPTKWRIPTDVDFMQIGVVKGMTMENFYGEVYIDGTTRVLAVGDTTSYNLVRQQAIFDDWLTDLLIDFAFHGVGVSIVDSVPREVVNFTMETIRIESKAGTRAICVSLHHMQIDDMTSTAQYPVVLAPLDSGFNSDKMEGWMHEDGERPFFTMKVVTAPQTGLPIIDDFDIELHSIKANINLEYVITVGNLLASFIPGNDEATKIQYGIDEKNAKLDLTLGYPEPVNTQGMLMYFRHWRLSGFNFHLVFDSVQEERGEGISYFLGSTLGSIIGGIAHVTPDISFSELVYENRFFYEYDLIFAVVWSIVYSVLGQWYKIVGSVEFLGDPVGLATDIVDGFALAARQLKRDVSGKSRRKGESALILAQTVVGAPSKSIGKVSNGLGDLLKKATRFQSQEEPEEPRHVPEGILQGGIVFTKSLAHGVSGFVGQPVRGARENGFKGFAKGMGFGTLQLVACPIVGTLGAVEKFSQSVNNTTHLLDEKNYDGTRRPARNLSESALKPLADSVVITEVEMHVLAVEGLPPNSNPKVVIRVYEELNDTSEGDSFLGMSRSNIELSGVSERQLQGRQVGEYKTSTLHHTEDPKFDQSWLISIGSASTIFEVIVYHKRKPLPKKRLGVLHLRMEDIYRDFDEVPGKVLQDAKARLKMKKRKRYPGSILRDLALISGASLEMRDDHWRQRLKKTTAASVFQDTSDKEQDDEDYIRGMQSLRESGDTVQPALDPKPVAFNLIDSDTHAKIYLSVRYVNDMRR</sequence>
<evidence type="ECO:0000256" key="2">
    <source>
        <dbReference type="ARBA" id="ARBA00022837"/>
    </source>
</evidence>
<feature type="domain" description="EF-hand" evidence="4">
    <location>
        <begin position="1379"/>
        <end position="1414"/>
    </location>
</feature>
<feature type="domain" description="EF-hand" evidence="4">
    <location>
        <begin position="1437"/>
        <end position="1472"/>
    </location>
</feature>
<dbReference type="InterPro" id="IPR026847">
    <property type="entry name" value="VPS13"/>
</dbReference>
<dbReference type="Gene3D" id="2.60.40.150">
    <property type="entry name" value="C2 domain"/>
    <property type="match status" value="1"/>
</dbReference>
<dbReference type="InterPro" id="IPR018247">
    <property type="entry name" value="EF_Hand_1_Ca_BS"/>
</dbReference>
<protein>
    <submittedName>
        <fullName evidence="5">Uncharacterized protein AlNc14C94G5783</fullName>
    </submittedName>
</protein>
<evidence type="ECO:0000256" key="1">
    <source>
        <dbReference type="ARBA" id="ARBA00006545"/>
    </source>
</evidence>
<dbReference type="InterPro" id="IPR000008">
    <property type="entry name" value="C2_dom"/>
</dbReference>
<dbReference type="InterPro" id="IPR009543">
    <property type="entry name" value="VPS13_VAB"/>
</dbReference>
<dbReference type="GO" id="GO:0006623">
    <property type="term" value="P:protein targeting to vacuole"/>
    <property type="evidence" value="ECO:0007669"/>
    <property type="project" value="TreeGrafter"/>
</dbReference>
<evidence type="ECO:0000259" key="4">
    <source>
        <dbReference type="PROSITE" id="PS50222"/>
    </source>
</evidence>
<dbReference type="SMART" id="SM00239">
    <property type="entry name" value="C2"/>
    <property type="match status" value="1"/>
</dbReference>
<keyword evidence="2" id="KW-0106">Calcium</keyword>
<feature type="domain" description="EF-hand" evidence="4">
    <location>
        <begin position="958"/>
        <end position="993"/>
    </location>
</feature>
<gene>
    <name evidence="5" type="primary">AlNc14C94G5783</name>
    <name evidence="5" type="ORF">ALNC14_065630</name>
</gene>
<dbReference type="Gene3D" id="1.10.238.10">
    <property type="entry name" value="EF-hand"/>
    <property type="match status" value="2"/>
</dbReference>
<dbReference type="InterPro" id="IPR011992">
    <property type="entry name" value="EF-hand-dom_pair"/>
</dbReference>
<proteinExistence type="inferred from homology"/>
<reference evidence="5" key="1">
    <citation type="journal article" date="2011" name="PLoS Biol.">
        <title>Gene gain and loss during evolution of obligate parasitism in the white rust pathogen of Arabidopsis thaliana.</title>
        <authorList>
            <person name="Kemen E."/>
            <person name="Gardiner A."/>
            <person name="Schultz-Larsen T."/>
            <person name="Kemen A.C."/>
            <person name="Balmuth A.L."/>
            <person name="Robert-Seilaniantz A."/>
            <person name="Bailey K."/>
            <person name="Holub E."/>
            <person name="Studholme D.J."/>
            <person name="Maclean D."/>
            <person name="Jones J.D."/>
        </authorList>
    </citation>
    <scope>NUCLEOTIDE SEQUENCE</scope>
</reference>
<dbReference type="EMBL" id="FR824139">
    <property type="protein sequence ID" value="CCA20420.1"/>
    <property type="molecule type" value="Genomic_DNA"/>
</dbReference>
<dbReference type="PROSITE" id="PS50222">
    <property type="entry name" value="EF_HAND_2"/>
    <property type="match status" value="4"/>
</dbReference>
<feature type="domain" description="EF-hand" evidence="4">
    <location>
        <begin position="916"/>
        <end position="951"/>
    </location>
</feature>
<dbReference type="PANTHER" id="PTHR16166">
    <property type="entry name" value="VACUOLAR PROTEIN SORTING-ASSOCIATED PROTEIN VPS13"/>
    <property type="match status" value="1"/>
</dbReference>
<dbReference type="SMART" id="SM00054">
    <property type="entry name" value="EFh"/>
    <property type="match status" value="4"/>
</dbReference>
<reference evidence="5" key="2">
    <citation type="submission" date="2011-02" db="EMBL/GenBank/DDBJ databases">
        <authorList>
            <person name="MacLean D."/>
        </authorList>
    </citation>
    <scope>NUCLEOTIDE SEQUENCE</scope>
</reference>
<dbReference type="PANTHER" id="PTHR16166:SF93">
    <property type="entry name" value="INTERMEMBRANE LIPID TRANSFER PROTEIN VPS13"/>
    <property type="match status" value="1"/>
</dbReference>
<dbReference type="InterPro" id="IPR002048">
    <property type="entry name" value="EF_hand_dom"/>
</dbReference>
<dbReference type="InterPro" id="IPR035892">
    <property type="entry name" value="C2_domain_sf"/>
</dbReference>
<dbReference type="PROSITE" id="PS00018">
    <property type="entry name" value="EF_HAND_1"/>
    <property type="match status" value="4"/>
</dbReference>
<dbReference type="Pfam" id="PF13499">
    <property type="entry name" value="EF-hand_7"/>
    <property type="match status" value="2"/>
</dbReference>
<feature type="coiled-coil region" evidence="3">
    <location>
        <begin position="156"/>
        <end position="183"/>
    </location>
</feature>
<keyword evidence="3" id="KW-0175">Coiled coil</keyword>
<dbReference type="CDD" id="cd00051">
    <property type="entry name" value="EFh"/>
    <property type="match status" value="2"/>
</dbReference>